<sequence length="189" mass="21731">MSTNTTEKLPQSVLNLLTSSRFIHLATCLNNKPHVSLMNYTFFHQDNTNIIIISTPKKTTKYDNIISNPNVSILIHDWISVKNTPESTNETNNDNDNNDNRRNSLYELLANFNKNELSRVSVMLDGQAKVIDKSKDKSKFDFYKSLHLNNCKIDQLQAKNYIENDDNALILIEIKSCKVTDTDNNVEEY</sequence>
<dbReference type="InterPro" id="IPR052841">
    <property type="entry name" value="PMP_oxidase-like"/>
</dbReference>
<dbReference type="InterPro" id="IPR012349">
    <property type="entry name" value="Split_barrel_FMN-bd"/>
</dbReference>
<evidence type="ECO:0000259" key="1">
    <source>
        <dbReference type="Pfam" id="PF01243"/>
    </source>
</evidence>
<keyword evidence="3" id="KW-1185">Reference proteome</keyword>
<evidence type="ECO:0000313" key="3">
    <source>
        <dbReference type="Proteomes" id="UP001152885"/>
    </source>
</evidence>
<organism evidence="2 3">
    <name type="scientific">Candida verbasci</name>
    <dbReference type="NCBI Taxonomy" id="1227364"/>
    <lineage>
        <taxon>Eukaryota</taxon>
        <taxon>Fungi</taxon>
        <taxon>Dikarya</taxon>
        <taxon>Ascomycota</taxon>
        <taxon>Saccharomycotina</taxon>
        <taxon>Pichiomycetes</taxon>
        <taxon>Debaryomycetaceae</taxon>
        <taxon>Candida/Lodderomyces clade</taxon>
        <taxon>Candida</taxon>
    </lineage>
</organism>
<name>A0A9W4TZJ4_9ASCO</name>
<dbReference type="Gene3D" id="2.30.110.10">
    <property type="entry name" value="Electron Transport, Fmn-binding Protein, Chain A"/>
    <property type="match status" value="1"/>
</dbReference>
<dbReference type="GO" id="GO:0005737">
    <property type="term" value="C:cytoplasm"/>
    <property type="evidence" value="ECO:0007669"/>
    <property type="project" value="TreeGrafter"/>
</dbReference>
<dbReference type="OrthoDB" id="5300823at2759"/>
<gene>
    <name evidence="2" type="ORF">CANVERA_P4409</name>
</gene>
<proteinExistence type="predicted"/>
<dbReference type="GO" id="GO:0005634">
    <property type="term" value="C:nucleus"/>
    <property type="evidence" value="ECO:0007669"/>
    <property type="project" value="TreeGrafter"/>
</dbReference>
<reference evidence="2" key="1">
    <citation type="submission" date="2022-12" db="EMBL/GenBank/DDBJ databases">
        <authorList>
            <person name="Brejova B."/>
        </authorList>
    </citation>
    <scope>NUCLEOTIDE SEQUENCE</scope>
</reference>
<accession>A0A9W4TZJ4</accession>
<dbReference type="Proteomes" id="UP001152885">
    <property type="component" value="Unassembled WGS sequence"/>
</dbReference>
<dbReference type="EMBL" id="CANTUO010000005">
    <property type="protein sequence ID" value="CAI5759897.1"/>
    <property type="molecule type" value="Genomic_DNA"/>
</dbReference>
<dbReference type="PANTHER" id="PTHR28040:SF1">
    <property type="entry name" value="PYRIDOXAMINE 5'-PHOSPHATE OXIDASE YLR456W HOMOLOG-RELATED"/>
    <property type="match status" value="1"/>
</dbReference>
<dbReference type="AlphaFoldDB" id="A0A9W4TZJ4"/>
<comment type="caution">
    <text evidence="2">The sequence shown here is derived from an EMBL/GenBank/DDBJ whole genome shotgun (WGS) entry which is preliminary data.</text>
</comment>
<dbReference type="InterPro" id="IPR011576">
    <property type="entry name" value="Pyridox_Oxase_N"/>
</dbReference>
<dbReference type="Pfam" id="PF01243">
    <property type="entry name" value="PNPOx_N"/>
    <property type="match status" value="1"/>
</dbReference>
<feature type="domain" description="Pyridoxamine 5'-phosphate oxidase N-terminal" evidence="1">
    <location>
        <begin position="11"/>
        <end position="174"/>
    </location>
</feature>
<evidence type="ECO:0000313" key="2">
    <source>
        <dbReference type="EMBL" id="CAI5759897.1"/>
    </source>
</evidence>
<dbReference type="PANTHER" id="PTHR28040">
    <property type="entry name" value="PYRIDOXAMINE 5'-PHOSPHATE OXIDASE YLR456W HOMOLOG-RELATED"/>
    <property type="match status" value="1"/>
</dbReference>
<protein>
    <recommendedName>
        <fullName evidence="1">Pyridoxamine 5'-phosphate oxidase N-terminal domain-containing protein</fullName>
    </recommendedName>
</protein>
<dbReference type="SUPFAM" id="SSF50475">
    <property type="entry name" value="FMN-binding split barrel"/>
    <property type="match status" value="1"/>
</dbReference>